<comment type="similarity">
    <text evidence="1">Belongs to the protein-tyrosine phosphatase family. Non-receptor class myotubularin subfamily.</text>
</comment>
<evidence type="ECO:0000256" key="4">
    <source>
        <dbReference type="SAM" id="MobiDB-lite"/>
    </source>
</evidence>
<evidence type="ECO:0000256" key="2">
    <source>
        <dbReference type="PIRSR" id="PIRSR630564-1"/>
    </source>
</evidence>
<dbReference type="Gene3D" id="2.30.29.30">
    <property type="entry name" value="Pleckstrin-homology domain (PH domain)/Phosphotyrosine-binding domain (PTB)"/>
    <property type="match status" value="1"/>
</dbReference>
<feature type="domain" description="Myotubularin phosphatase" evidence="5">
    <location>
        <begin position="395"/>
        <end position="774"/>
    </location>
</feature>
<reference evidence="7 8" key="1">
    <citation type="submission" date="2019-03" db="EMBL/GenBank/DDBJ databases">
        <authorList>
            <person name="Gaulin E."/>
            <person name="Dumas B."/>
        </authorList>
    </citation>
    <scope>NUCLEOTIDE SEQUENCE [LARGE SCALE GENOMIC DNA]</scope>
    <source>
        <strain evidence="7">CBS 568.67</strain>
    </source>
</reference>
<dbReference type="EMBL" id="CAADRA010006009">
    <property type="protein sequence ID" value="VFT93572.1"/>
    <property type="molecule type" value="Genomic_DNA"/>
</dbReference>
<evidence type="ECO:0000313" key="7">
    <source>
        <dbReference type="EMBL" id="VFT93572.1"/>
    </source>
</evidence>
<dbReference type="SUPFAM" id="SSF52799">
    <property type="entry name" value="(Phosphotyrosine protein) phosphatases II"/>
    <property type="match status" value="1"/>
</dbReference>
<dbReference type="PROSITE" id="PS00383">
    <property type="entry name" value="TYR_PHOSPHATASE_1"/>
    <property type="match status" value="1"/>
</dbReference>
<dbReference type="Pfam" id="PF06602">
    <property type="entry name" value="Myotub-related"/>
    <property type="match status" value="1"/>
</dbReference>
<reference evidence="6" key="2">
    <citation type="submission" date="2019-06" db="EMBL/GenBank/DDBJ databases">
        <title>Genomics analysis of Aphanomyces spp. identifies a new class of oomycete effector associated with host adaptation.</title>
        <authorList>
            <person name="Gaulin E."/>
        </authorList>
    </citation>
    <scope>NUCLEOTIDE SEQUENCE</scope>
    <source>
        <strain evidence="6">CBS 578.67</strain>
    </source>
</reference>
<feature type="active site" description="Phosphocysteine intermediate" evidence="2">
    <location>
        <position position="603"/>
    </location>
</feature>
<evidence type="ECO:0000256" key="1">
    <source>
        <dbReference type="ARBA" id="ARBA00007471"/>
    </source>
</evidence>
<dbReference type="GO" id="GO:0005737">
    <property type="term" value="C:cytoplasm"/>
    <property type="evidence" value="ECO:0007669"/>
    <property type="project" value="TreeGrafter"/>
</dbReference>
<evidence type="ECO:0000259" key="5">
    <source>
        <dbReference type="PROSITE" id="PS51339"/>
    </source>
</evidence>
<dbReference type="OrthoDB" id="271628at2759"/>
<name>A0A485L9E7_9STRA</name>
<dbReference type="Proteomes" id="UP000332933">
    <property type="component" value="Unassembled WGS sequence"/>
</dbReference>
<dbReference type="CDD" id="cd14507">
    <property type="entry name" value="PTP-MTM-like"/>
    <property type="match status" value="1"/>
</dbReference>
<dbReference type="InterPro" id="IPR016130">
    <property type="entry name" value="Tyr_Pase_AS"/>
</dbReference>
<proteinExistence type="inferred from homology"/>
<feature type="binding site" evidence="3">
    <location>
        <begin position="603"/>
        <end position="609"/>
    </location>
    <ligand>
        <name>substrate</name>
    </ligand>
</feature>
<dbReference type="InterPro" id="IPR011993">
    <property type="entry name" value="PH-like_dom_sf"/>
</dbReference>
<evidence type="ECO:0000313" key="6">
    <source>
        <dbReference type="EMBL" id="KAF0692063.1"/>
    </source>
</evidence>
<feature type="binding site" evidence="3">
    <location>
        <begin position="541"/>
        <end position="542"/>
    </location>
    <ligand>
        <name>substrate</name>
    </ligand>
</feature>
<dbReference type="PROSITE" id="PS51339">
    <property type="entry name" value="PPASE_MYOTUBULARIN"/>
    <property type="match status" value="1"/>
</dbReference>
<evidence type="ECO:0000256" key="3">
    <source>
        <dbReference type="PIRSR" id="PIRSR630564-2"/>
    </source>
</evidence>
<gene>
    <name evidence="7" type="primary">Aste57867_16807</name>
    <name evidence="6" type="ORF">As57867_016750</name>
    <name evidence="7" type="ORF">ASTE57867_16807</name>
</gene>
<accession>A0A485L9E7</accession>
<feature type="region of interest" description="Disordered" evidence="4">
    <location>
        <begin position="1"/>
        <end position="23"/>
    </location>
</feature>
<dbReference type="PANTHER" id="PTHR10807:SF128">
    <property type="entry name" value="PHOSPHATIDYLINOSITOL-3,5-BISPHOSPHATE 3-PHOSPHATASE"/>
    <property type="match status" value="1"/>
</dbReference>
<dbReference type="InterPro" id="IPR030564">
    <property type="entry name" value="Myotubularin"/>
</dbReference>
<dbReference type="AlphaFoldDB" id="A0A485L9E7"/>
<organism evidence="7 8">
    <name type="scientific">Aphanomyces stellatus</name>
    <dbReference type="NCBI Taxonomy" id="120398"/>
    <lineage>
        <taxon>Eukaryota</taxon>
        <taxon>Sar</taxon>
        <taxon>Stramenopiles</taxon>
        <taxon>Oomycota</taxon>
        <taxon>Saprolegniomycetes</taxon>
        <taxon>Saprolegniales</taxon>
        <taxon>Verrucalvaceae</taxon>
        <taxon>Aphanomyces</taxon>
    </lineage>
</organism>
<dbReference type="InterPro" id="IPR010569">
    <property type="entry name" value="Myotubularin-like_Pase_dom"/>
</dbReference>
<protein>
    <submittedName>
        <fullName evidence="7">Aste57867_16807 protein</fullName>
    </submittedName>
</protein>
<dbReference type="InterPro" id="IPR029021">
    <property type="entry name" value="Prot-tyrosine_phosphatase-like"/>
</dbReference>
<sequence>MMTTRIVEAAHTPGSTPTLLGAPGMSIPSPYMLSGRKTSSSFSDLGDFDEFSECSTPEKPGLLFNKPLPIHEESSLEQFRLNHDDTYRHSPSSLGRKDSGIKLLAGEVLKMRVDTAAYIVFYKHDTAPSAAATGGDALAASTTLDYLSDADSPPTSTSSSDTISSSMLATTDAGGVAPPPKSFGAMGAAGHKVMTKDCFQRYTGTSTRGTLGRGLFRASTHVGSALVKGTSTLISQTYEGGARGGVFGFAKGLGLGVWGFGSHTVKGAFRSVGHMTNVVGEMVLGMDPHFSLDGMLMLTNYRLVWTSTAGDTLDIPLASIVTMETAVTAPHVLLLECKHMLRPKFAFGDERTATSVIDAALSMFAAGPYTFAPTHFDAIRTGACLEDTDAQEASSHDVYNPEDDYTRLGLMDANEWQLVDNATYALFPTYPRTFVVPRGLTDEDLVELSEYRSQRRVPAVVWRHPHTRASLCRCAQPLSGLSGFASDADKKIVRLLTTGATFHFFDARSQMAAAGNVAHGKGTEDVRNYPNTELRHCDIVNIHGVRSSYVALAAVCQPNANGTPVDAEALQRSLWLQHISSIMFTASAISQLLCAGESVMVHCSDGWDRTSQLAGLIEVTLDPYYRTLRGFLELMDKEWCSFGHMFRWRGAVGDSPNGQEVEEQSPVFVQWLDAMWQVWRQVPWAFEFTDVLLETVYTHVYSGLFGTFNYNSEQEKRQKEADAPTRSLWRYLLSRQHEFINSQYDAYKSESLRGRPLPALLSLESDLLLWDAHIACADPICRKYT</sequence>
<evidence type="ECO:0000313" key="8">
    <source>
        <dbReference type="Proteomes" id="UP000332933"/>
    </source>
</evidence>
<dbReference type="PANTHER" id="PTHR10807">
    <property type="entry name" value="MYOTUBULARIN-RELATED"/>
    <property type="match status" value="1"/>
</dbReference>
<dbReference type="EMBL" id="VJMH01005988">
    <property type="protein sequence ID" value="KAF0692063.1"/>
    <property type="molecule type" value="Genomic_DNA"/>
</dbReference>
<keyword evidence="8" id="KW-1185">Reference proteome</keyword>